<feature type="transmembrane region" description="Helical" evidence="3">
    <location>
        <begin position="42"/>
        <end position="64"/>
    </location>
</feature>
<name>A0ABR1U2D1_9PEZI</name>
<evidence type="ECO:0000313" key="4">
    <source>
        <dbReference type="EMBL" id="KAK8053068.1"/>
    </source>
</evidence>
<sequence>MWSIAFLKLPFVASKGREEEEDQECTLIENETTATLMRVLPLWAKVTLLVSILLNISFFAAAFLRHSSTKRDPSQLLYSPAQDAVQYEIKKFHRGFGQDKTIYQGDPSPELDAEWKSLYDSMGIIRLTRSQAASLPNKTYPYIGDDGYYIGELAVFHQLHCLNAMRISLAQNHYRTVFDPSDFDPVEGSYGRDHISHCLDALREAIMCASDISVITWKWNNKAQRALGHGDIVHSCRNFEKIHDWSSDHRAAVEFEAGVYVEDELSDPSD</sequence>
<dbReference type="EMBL" id="JAQQWM010000008">
    <property type="protein sequence ID" value="KAK8053068.1"/>
    <property type="molecule type" value="Genomic_DNA"/>
</dbReference>
<dbReference type="PANTHER" id="PTHR33365:SF4">
    <property type="entry name" value="CYCLOCHLOROTINE BIOSYNTHESIS PROTEIN O"/>
    <property type="match status" value="1"/>
</dbReference>
<evidence type="ECO:0000256" key="3">
    <source>
        <dbReference type="SAM" id="Phobius"/>
    </source>
</evidence>
<comment type="caution">
    <text evidence="4">The sequence shown here is derived from an EMBL/GenBank/DDBJ whole genome shotgun (WGS) entry which is preliminary data.</text>
</comment>
<gene>
    <name evidence="4" type="ORF">PG996_012369</name>
</gene>
<keyword evidence="5" id="KW-1185">Reference proteome</keyword>
<comment type="similarity">
    <text evidence="2">Belongs to the ustYa family.</text>
</comment>
<accession>A0ABR1U2D1</accession>
<proteinExistence type="inferred from homology"/>
<keyword evidence="3" id="KW-1133">Transmembrane helix</keyword>
<evidence type="ECO:0000313" key="5">
    <source>
        <dbReference type="Proteomes" id="UP001446871"/>
    </source>
</evidence>
<dbReference type="PANTHER" id="PTHR33365">
    <property type="entry name" value="YALI0B05434P"/>
    <property type="match status" value="1"/>
</dbReference>
<protein>
    <recommendedName>
        <fullName evidence="6">Cyclochlorotine biosynthesis protein O</fullName>
    </recommendedName>
</protein>
<evidence type="ECO:0000256" key="1">
    <source>
        <dbReference type="ARBA" id="ARBA00004685"/>
    </source>
</evidence>
<organism evidence="4 5">
    <name type="scientific">Apiospora saccharicola</name>
    <dbReference type="NCBI Taxonomy" id="335842"/>
    <lineage>
        <taxon>Eukaryota</taxon>
        <taxon>Fungi</taxon>
        <taxon>Dikarya</taxon>
        <taxon>Ascomycota</taxon>
        <taxon>Pezizomycotina</taxon>
        <taxon>Sordariomycetes</taxon>
        <taxon>Xylariomycetidae</taxon>
        <taxon>Amphisphaeriales</taxon>
        <taxon>Apiosporaceae</taxon>
        <taxon>Apiospora</taxon>
    </lineage>
</organism>
<evidence type="ECO:0008006" key="6">
    <source>
        <dbReference type="Google" id="ProtNLM"/>
    </source>
</evidence>
<evidence type="ECO:0000256" key="2">
    <source>
        <dbReference type="ARBA" id="ARBA00035112"/>
    </source>
</evidence>
<keyword evidence="3" id="KW-0812">Transmembrane</keyword>
<comment type="pathway">
    <text evidence="1">Mycotoxin biosynthesis.</text>
</comment>
<dbReference type="Proteomes" id="UP001446871">
    <property type="component" value="Unassembled WGS sequence"/>
</dbReference>
<keyword evidence="3" id="KW-0472">Membrane</keyword>
<reference evidence="4 5" key="1">
    <citation type="submission" date="2023-01" db="EMBL/GenBank/DDBJ databases">
        <title>Analysis of 21 Apiospora genomes using comparative genomics revels a genus with tremendous synthesis potential of carbohydrate active enzymes and secondary metabolites.</title>
        <authorList>
            <person name="Sorensen T."/>
        </authorList>
    </citation>
    <scope>NUCLEOTIDE SEQUENCE [LARGE SCALE GENOMIC DNA]</scope>
    <source>
        <strain evidence="4 5">CBS 83171</strain>
    </source>
</reference>
<dbReference type="Pfam" id="PF11807">
    <property type="entry name" value="UstYa"/>
    <property type="match status" value="1"/>
</dbReference>
<dbReference type="InterPro" id="IPR021765">
    <property type="entry name" value="UstYa-like"/>
</dbReference>